<dbReference type="Proteomes" id="UP000829708">
    <property type="component" value="Chromosome"/>
</dbReference>
<name>A0ABY4DEB7_9SPIR</name>
<dbReference type="EMBL" id="CP094929">
    <property type="protein sequence ID" value="UOM51459.1"/>
    <property type="molecule type" value="Genomic_DNA"/>
</dbReference>
<sequence length="125" mass="14587">MELKMECIIPEVLIMSMFDTAKDSLTIDVSKFQKAFYHLKKKPEFKDIMREIRFRGSPASPYSEDLDEALSNLQYIHVLSRKNPDLVEYMKAEKFTETWKKLNSKYDTAIQSLISEIGKKIVTSL</sequence>
<evidence type="ECO:0000313" key="2">
    <source>
        <dbReference type="Proteomes" id="UP000829708"/>
    </source>
</evidence>
<protein>
    <submittedName>
        <fullName evidence="1">Uncharacterized protein</fullName>
    </submittedName>
</protein>
<accession>A0ABY4DEB7</accession>
<dbReference type="RefSeq" id="WP_244772822.1">
    <property type="nucleotide sequence ID" value="NZ_CP094929.1"/>
</dbReference>
<proteinExistence type="predicted"/>
<organism evidence="1 2">
    <name type="scientific">Sphaerochaeta associata</name>
    <dbReference type="NCBI Taxonomy" id="1129264"/>
    <lineage>
        <taxon>Bacteria</taxon>
        <taxon>Pseudomonadati</taxon>
        <taxon>Spirochaetota</taxon>
        <taxon>Spirochaetia</taxon>
        <taxon>Spirochaetales</taxon>
        <taxon>Sphaerochaetaceae</taxon>
        <taxon>Sphaerochaeta</taxon>
    </lineage>
</organism>
<reference evidence="2" key="1">
    <citation type="journal article" date="2024" name="J Bioinform Genom">
        <title>Complete genome sequence of the type strain bacterium Sphaerochaeta associata GLS2t (VKM B-2742)t.</title>
        <authorList>
            <person name="Troshina O.Y."/>
            <person name="Tepeeva A.N."/>
            <person name="Arzamasceva V.O."/>
            <person name="Whitman W.B."/>
            <person name="Varghese N."/>
            <person name="Shapiro N."/>
            <person name="Woyke T."/>
            <person name="Kripides N.C."/>
            <person name="Vasilenko O.V."/>
        </authorList>
    </citation>
    <scope>NUCLEOTIDE SEQUENCE [LARGE SCALE GENOMIC DNA]</scope>
    <source>
        <strain evidence="2">GLS2T</strain>
    </source>
</reference>
<evidence type="ECO:0000313" key="1">
    <source>
        <dbReference type="EMBL" id="UOM51459.1"/>
    </source>
</evidence>
<keyword evidence="2" id="KW-1185">Reference proteome</keyword>
<gene>
    <name evidence="1" type="ORF">MUG09_01560</name>
</gene>